<dbReference type="InterPro" id="IPR000639">
    <property type="entry name" value="Epox_hydrolase-like"/>
</dbReference>
<dbReference type="EMBL" id="DMAI01000157">
    <property type="protein sequence ID" value="HAE47751.1"/>
    <property type="molecule type" value="Genomic_DNA"/>
</dbReference>
<reference evidence="3 4" key="1">
    <citation type="journal article" date="2018" name="Nat. Biotechnol.">
        <title>A standardized bacterial taxonomy based on genome phylogeny substantially revises the tree of life.</title>
        <authorList>
            <person name="Parks D.H."/>
            <person name="Chuvochina M."/>
            <person name="Waite D.W."/>
            <person name="Rinke C."/>
            <person name="Skarshewski A."/>
            <person name="Chaumeil P.A."/>
            <person name="Hugenholtz P."/>
        </authorList>
    </citation>
    <scope>NUCLEOTIDE SEQUENCE [LARGE SCALE GENOMIC DNA]</scope>
    <source>
        <strain evidence="3">UBA8739</strain>
    </source>
</reference>
<dbReference type="SUPFAM" id="SSF53474">
    <property type="entry name" value="alpha/beta-Hydrolases"/>
    <property type="match status" value="1"/>
</dbReference>
<comment type="caution">
    <text evidence="3">The sequence shown here is derived from an EMBL/GenBank/DDBJ whole genome shotgun (WGS) entry which is preliminary data.</text>
</comment>
<proteinExistence type="predicted"/>
<dbReference type="AlphaFoldDB" id="A0A3B9IIQ0"/>
<name>A0A3B9IIQ0_9PROT</name>
<sequence>MDGIEGRFVANGPVRLHVIEAGRGEPVIFVHEFAGDRRSWEPQMRRFARSHRVIAYDARGYPPSDVPEEPDAYGQEMAVDDIRAVMDGLGIDRAHLVGCSMGGFAVLHFGLTHPARALSITAIGAGYGAEPELRESFAANCEATADRILADGLEAAGRSYMNSPGRRPFATKDPRGADEAFRVFLDHSPLGAALTLRRYQARRPSLFALEDRFRTMTVPVLLIVGDTDTPAIRANLFLKEALPSAGLTVLPMTGHAANLEEPELVNRLLADFFAATEHGRWPVRDAEQAADDGDVLGMGGGR</sequence>
<accession>A0A3B9IIQ0</accession>
<dbReference type="PANTHER" id="PTHR43798">
    <property type="entry name" value="MONOACYLGLYCEROL LIPASE"/>
    <property type="match status" value="1"/>
</dbReference>
<gene>
    <name evidence="3" type="ORF">DCK97_10060</name>
</gene>
<dbReference type="GO" id="GO:0016787">
    <property type="term" value="F:hydrolase activity"/>
    <property type="evidence" value="ECO:0007669"/>
    <property type="project" value="UniProtKB-KW"/>
</dbReference>
<dbReference type="PANTHER" id="PTHR43798:SF31">
    <property type="entry name" value="AB HYDROLASE SUPERFAMILY PROTEIN YCLE"/>
    <property type="match status" value="1"/>
</dbReference>
<evidence type="ECO:0000313" key="4">
    <source>
        <dbReference type="Proteomes" id="UP000257706"/>
    </source>
</evidence>
<evidence type="ECO:0000259" key="2">
    <source>
        <dbReference type="Pfam" id="PF00561"/>
    </source>
</evidence>
<dbReference type="Pfam" id="PF00561">
    <property type="entry name" value="Abhydrolase_1"/>
    <property type="match status" value="1"/>
</dbReference>
<dbReference type="InterPro" id="IPR050266">
    <property type="entry name" value="AB_hydrolase_sf"/>
</dbReference>
<dbReference type="Proteomes" id="UP000257706">
    <property type="component" value="Unassembled WGS sequence"/>
</dbReference>
<keyword evidence="1 3" id="KW-0378">Hydrolase</keyword>
<organism evidence="3 4">
    <name type="scientific">Tistrella mobilis</name>
    <dbReference type="NCBI Taxonomy" id="171437"/>
    <lineage>
        <taxon>Bacteria</taxon>
        <taxon>Pseudomonadati</taxon>
        <taxon>Pseudomonadota</taxon>
        <taxon>Alphaproteobacteria</taxon>
        <taxon>Geminicoccales</taxon>
        <taxon>Geminicoccaceae</taxon>
        <taxon>Tistrella</taxon>
    </lineage>
</organism>
<evidence type="ECO:0000313" key="3">
    <source>
        <dbReference type="EMBL" id="HAE47751.1"/>
    </source>
</evidence>
<protein>
    <submittedName>
        <fullName evidence="3">Alpha/beta hydrolase</fullName>
    </submittedName>
</protein>
<dbReference type="Gene3D" id="3.40.50.1820">
    <property type="entry name" value="alpha/beta hydrolase"/>
    <property type="match status" value="1"/>
</dbReference>
<dbReference type="GO" id="GO:0016020">
    <property type="term" value="C:membrane"/>
    <property type="evidence" value="ECO:0007669"/>
    <property type="project" value="TreeGrafter"/>
</dbReference>
<dbReference type="PRINTS" id="PR00412">
    <property type="entry name" value="EPOXHYDRLASE"/>
</dbReference>
<feature type="domain" description="AB hydrolase-1" evidence="2">
    <location>
        <begin position="26"/>
        <end position="262"/>
    </location>
</feature>
<evidence type="ECO:0000256" key="1">
    <source>
        <dbReference type="ARBA" id="ARBA00022801"/>
    </source>
</evidence>
<dbReference type="InterPro" id="IPR029058">
    <property type="entry name" value="AB_hydrolase_fold"/>
</dbReference>
<dbReference type="InterPro" id="IPR000073">
    <property type="entry name" value="AB_hydrolase_1"/>
</dbReference>